<feature type="signal peptide" evidence="1">
    <location>
        <begin position="1"/>
        <end position="19"/>
    </location>
</feature>
<feature type="chain" id="PRO_5039472906" description="S1 motif domain-containing protein" evidence="1">
    <location>
        <begin position="20"/>
        <end position="101"/>
    </location>
</feature>
<gene>
    <name evidence="2" type="ORF">SAMN02787118_13564</name>
</gene>
<protein>
    <recommendedName>
        <fullName evidence="4">S1 motif domain-containing protein</fullName>
    </recommendedName>
</protein>
<evidence type="ECO:0000313" key="2">
    <source>
        <dbReference type="EMBL" id="SFG97246.1"/>
    </source>
</evidence>
<evidence type="ECO:0000313" key="3">
    <source>
        <dbReference type="Proteomes" id="UP000181942"/>
    </source>
</evidence>
<reference evidence="2 3" key="1">
    <citation type="submission" date="2016-10" db="EMBL/GenBank/DDBJ databases">
        <authorList>
            <person name="de Groot N.N."/>
        </authorList>
    </citation>
    <scope>NUCLEOTIDE SEQUENCE [LARGE SCALE GENOMIC DNA]</scope>
    <source>
        <strain evidence="2 3">OK461</strain>
    </source>
</reference>
<dbReference type="AlphaFoldDB" id="A0A1I2WB08"/>
<dbReference type="EMBL" id="FONR01000035">
    <property type="protein sequence ID" value="SFG97246.1"/>
    <property type="molecule type" value="Genomic_DNA"/>
</dbReference>
<evidence type="ECO:0008006" key="4">
    <source>
        <dbReference type="Google" id="ProtNLM"/>
    </source>
</evidence>
<organism evidence="2 3">
    <name type="scientific">Streptomyces mirabilis</name>
    <dbReference type="NCBI Taxonomy" id="68239"/>
    <lineage>
        <taxon>Bacteria</taxon>
        <taxon>Bacillati</taxon>
        <taxon>Actinomycetota</taxon>
        <taxon>Actinomycetes</taxon>
        <taxon>Kitasatosporales</taxon>
        <taxon>Streptomycetaceae</taxon>
        <taxon>Streptomyces</taxon>
    </lineage>
</organism>
<sequence>MICLWTSTRGLRVFLRSWAATVAGLPVGTRVTGEVIGRQLFGVFILLDGFPDAVALAEITAMRHGMELPALGVRVEGEVPWHAEHNHQVTVRLDERTTSAE</sequence>
<proteinExistence type="predicted"/>
<dbReference type="Proteomes" id="UP000181942">
    <property type="component" value="Unassembled WGS sequence"/>
</dbReference>
<keyword evidence="1" id="KW-0732">Signal</keyword>
<name>A0A1I2WB08_9ACTN</name>
<evidence type="ECO:0000256" key="1">
    <source>
        <dbReference type="SAM" id="SignalP"/>
    </source>
</evidence>
<accession>A0A1I2WB08</accession>